<keyword evidence="9 10" id="KW-0472">Membrane</keyword>
<dbReference type="Gene3D" id="3.40.50.300">
    <property type="entry name" value="P-loop containing nucleotide triphosphate hydrolases"/>
    <property type="match status" value="1"/>
</dbReference>
<evidence type="ECO:0000256" key="5">
    <source>
        <dbReference type="ARBA" id="ARBA00022737"/>
    </source>
</evidence>
<dbReference type="GeneID" id="94825003"/>
<dbReference type="GO" id="GO:0140359">
    <property type="term" value="F:ABC-type transporter activity"/>
    <property type="evidence" value="ECO:0007669"/>
    <property type="project" value="InterPro"/>
</dbReference>
<dbReference type="SUPFAM" id="SSF52540">
    <property type="entry name" value="P-loop containing nucleoside triphosphate hydrolases"/>
    <property type="match status" value="1"/>
</dbReference>
<evidence type="ECO:0000256" key="8">
    <source>
        <dbReference type="ARBA" id="ARBA00022989"/>
    </source>
</evidence>
<dbReference type="Pfam" id="PF12698">
    <property type="entry name" value="ABC2_membrane_3"/>
    <property type="match status" value="1"/>
</dbReference>
<keyword evidence="8 10" id="KW-1133">Transmembrane helix</keyword>
<sequence length="769" mass="88158">MSLYNSFRQIYAVAYRRYIIHRRSQSLILWSCIITILSSITALSFHLKSLLNDNIIYNPLTFHNFHINSNPTIAFIANPEIFQLNITKEMINDIIEICNKDLNTIPNISYFYSQEKFNNWVYDLNTNETKSNINLIFGLHFHNNTKDSHISLTYLYNNTLKTDKLVFSQVLRILHKRMNRNNKSDFLYNVQHLTSHITNELISSFIPFVVTFGLINICVLYVTQAIEDVSSEKRPYMTLCSLKLTNYWIGGFLVDFFEWTVIVFLFWIIYIIFKTPLFYNNLVSSFLVLVLSGPGFILTSYCISFIFKSPETGANYAIFILLLLFGVFTVSDLTPNKNFNKILSVVGKLYPPANLCFILTDFGNNSFERSSFLTFPVSIAFLSLFLWFIEWTVTFTEENSTVSEFQKYSKLFKETKIQPVDPESVKFMEDEVNFNSTKTHNLTQIHHNSIMNDNIYALKIKRVSRLYFSNFKPVPAVNDLSLCVKKGSTFGLLGANGSGKTTLMKMILNRIPVSAGKIEIDGVISYCPQFDDHLSPELTALENLKFYGTIFGLSDSEIQDRSNFLIDSLDLRQHSNKPVKVMSGGTQRKVSVAVAFLSNSNIIILDEPTSSLDSTARSHVHKLIHSQKGQKTFVLCTHLLNEVDLLCDEITIMINGSICAFGSPRLLTGKFGMNWKIDVHLQSNSEDDKMKLHNYMINHIPACVLVSDRQKTQVYNVPVSSYSLHDVFRVMNQAKIEIPTINHFTCVSSTLETVFIEILIKSNQMHYYT</sequence>
<dbReference type="AlphaFoldDB" id="A0A1J4JQX9"/>
<dbReference type="InterPro" id="IPR003439">
    <property type="entry name" value="ABC_transporter-like_ATP-bd"/>
</dbReference>
<feature type="transmembrane region" description="Helical" evidence="10">
    <location>
        <begin position="247"/>
        <end position="273"/>
    </location>
</feature>
<dbReference type="GO" id="GO:0005524">
    <property type="term" value="F:ATP binding"/>
    <property type="evidence" value="ECO:0007669"/>
    <property type="project" value="UniProtKB-KW"/>
</dbReference>
<keyword evidence="3" id="KW-0813">Transport</keyword>
<comment type="caution">
    <text evidence="12">The sequence shown here is derived from an EMBL/GenBank/DDBJ whole genome shotgun (WGS) entry which is preliminary data.</text>
</comment>
<feature type="transmembrane region" description="Helical" evidence="10">
    <location>
        <begin position="372"/>
        <end position="389"/>
    </location>
</feature>
<feature type="transmembrane region" description="Helical" evidence="10">
    <location>
        <begin position="205"/>
        <end position="226"/>
    </location>
</feature>
<evidence type="ECO:0000259" key="11">
    <source>
        <dbReference type="PROSITE" id="PS50893"/>
    </source>
</evidence>
<accession>A0A1J4JQX9</accession>
<dbReference type="OrthoDB" id="6512918at2759"/>
<dbReference type="CDD" id="cd03263">
    <property type="entry name" value="ABC_subfamily_A"/>
    <property type="match status" value="1"/>
</dbReference>
<evidence type="ECO:0000256" key="2">
    <source>
        <dbReference type="ARBA" id="ARBA00008869"/>
    </source>
</evidence>
<protein>
    <submittedName>
        <fullName evidence="12">ABC transporter family protein</fullName>
    </submittedName>
</protein>
<dbReference type="InterPro" id="IPR026082">
    <property type="entry name" value="ABCA"/>
</dbReference>
<evidence type="ECO:0000313" key="12">
    <source>
        <dbReference type="EMBL" id="OHT01154.1"/>
    </source>
</evidence>
<proteinExistence type="inferred from homology"/>
<keyword evidence="5" id="KW-0677">Repeat</keyword>
<dbReference type="VEuPathDB" id="TrichDB:TRFO_01767"/>
<comment type="similarity">
    <text evidence="2">Belongs to the ABC transporter superfamily. ABCA family.</text>
</comment>
<feature type="transmembrane region" description="Helical" evidence="10">
    <location>
        <begin position="314"/>
        <end position="330"/>
    </location>
</feature>
<gene>
    <name evidence="12" type="ORF">TRFO_01767</name>
</gene>
<evidence type="ECO:0000256" key="6">
    <source>
        <dbReference type="ARBA" id="ARBA00022741"/>
    </source>
</evidence>
<feature type="domain" description="ABC transporter" evidence="11">
    <location>
        <begin position="458"/>
        <end position="680"/>
    </location>
</feature>
<organism evidence="12 13">
    <name type="scientific">Tritrichomonas foetus</name>
    <dbReference type="NCBI Taxonomy" id="1144522"/>
    <lineage>
        <taxon>Eukaryota</taxon>
        <taxon>Metamonada</taxon>
        <taxon>Parabasalia</taxon>
        <taxon>Tritrichomonadida</taxon>
        <taxon>Tritrichomonadidae</taxon>
        <taxon>Tritrichomonas</taxon>
    </lineage>
</organism>
<dbReference type="PANTHER" id="PTHR19229:SF36">
    <property type="entry name" value="ATP-BINDING CASSETTE SUB-FAMILY A MEMBER 2"/>
    <property type="match status" value="1"/>
</dbReference>
<name>A0A1J4JQX9_9EUKA</name>
<comment type="subcellular location">
    <subcellularLocation>
        <location evidence="1">Membrane</location>
        <topology evidence="1">Multi-pass membrane protein</topology>
    </subcellularLocation>
</comment>
<dbReference type="Pfam" id="PF00005">
    <property type="entry name" value="ABC_tran"/>
    <property type="match status" value="1"/>
</dbReference>
<dbReference type="GO" id="GO:0005319">
    <property type="term" value="F:lipid transporter activity"/>
    <property type="evidence" value="ECO:0007669"/>
    <property type="project" value="TreeGrafter"/>
</dbReference>
<keyword evidence="13" id="KW-1185">Reference proteome</keyword>
<keyword evidence="4 10" id="KW-0812">Transmembrane</keyword>
<evidence type="ECO:0000313" key="13">
    <source>
        <dbReference type="Proteomes" id="UP000179807"/>
    </source>
</evidence>
<dbReference type="InterPro" id="IPR027417">
    <property type="entry name" value="P-loop_NTPase"/>
</dbReference>
<dbReference type="InterPro" id="IPR056264">
    <property type="entry name" value="R2_ABCA1-4-like"/>
</dbReference>
<dbReference type="InterPro" id="IPR013525">
    <property type="entry name" value="ABC2_TM"/>
</dbReference>
<dbReference type="GO" id="GO:0016020">
    <property type="term" value="C:membrane"/>
    <property type="evidence" value="ECO:0007669"/>
    <property type="project" value="UniProtKB-SubCell"/>
</dbReference>
<evidence type="ECO:0000256" key="10">
    <source>
        <dbReference type="SAM" id="Phobius"/>
    </source>
</evidence>
<evidence type="ECO:0000256" key="9">
    <source>
        <dbReference type="ARBA" id="ARBA00023136"/>
    </source>
</evidence>
<evidence type="ECO:0000256" key="3">
    <source>
        <dbReference type="ARBA" id="ARBA00022448"/>
    </source>
</evidence>
<dbReference type="PANTHER" id="PTHR19229">
    <property type="entry name" value="ATP-BINDING CASSETTE TRANSPORTER SUBFAMILY A ABCA"/>
    <property type="match status" value="1"/>
</dbReference>
<evidence type="ECO:0000256" key="1">
    <source>
        <dbReference type="ARBA" id="ARBA00004141"/>
    </source>
</evidence>
<dbReference type="InterPro" id="IPR003593">
    <property type="entry name" value="AAA+_ATPase"/>
</dbReference>
<dbReference type="EMBL" id="MLAK01000926">
    <property type="protein sequence ID" value="OHT01154.1"/>
    <property type="molecule type" value="Genomic_DNA"/>
</dbReference>
<dbReference type="Proteomes" id="UP000179807">
    <property type="component" value="Unassembled WGS sequence"/>
</dbReference>
<reference evidence="12" key="1">
    <citation type="submission" date="2016-10" db="EMBL/GenBank/DDBJ databases">
        <authorList>
            <person name="Benchimol M."/>
            <person name="Almeida L.G."/>
            <person name="Vasconcelos A.T."/>
            <person name="Perreira-Neves A."/>
            <person name="Rosa I.A."/>
            <person name="Tasca T."/>
            <person name="Bogo M.R."/>
            <person name="de Souza W."/>
        </authorList>
    </citation>
    <scope>NUCLEOTIDE SEQUENCE [LARGE SCALE GENOMIC DNA]</scope>
    <source>
        <strain evidence="12">K</strain>
    </source>
</reference>
<evidence type="ECO:0000256" key="4">
    <source>
        <dbReference type="ARBA" id="ARBA00022692"/>
    </source>
</evidence>
<keyword evidence="7" id="KW-0067">ATP-binding</keyword>
<evidence type="ECO:0000256" key="7">
    <source>
        <dbReference type="ARBA" id="ARBA00022840"/>
    </source>
</evidence>
<dbReference type="SMART" id="SM00382">
    <property type="entry name" value="AAA"/>
    <property type="match status" value="1"/>
</dbReference>
<feature type="transmembrane region" description="Helical" evidence="10">
    <location>
        <begin position="285"/>
        <end position="307"/>
    </location>
</feature>
<dbReference type="Pfam" id="PF23321">
    <property type="entry name" value="R1_ABCA1"/>
    <property type="match status" value="1"/>
</dbReference>
<dbReference type="GO" id="GO:0016887">
    <property type="term" value="F:ATP hydrolysis activity"/>
    <property type="evidence" value="ECO:0007669"/>
    <property type="project" value="InterPro"/>
</dbReference>
<feature type="transmembrane region" description="Helical" evidence="10">
    <location>
        <begin position="27"/>
        <end position="47"/>
    </location>
</feature>
<dbReference type="RefSeq" id="XP_068354290.1">
    <property type="nucleotide sequence ID" value="XM_068490299.1"/>
</dbReference>
<dbReference type="PROSITE" id="PS50893">
    <property type="entry name" value="ABC_TRANSPORTER_2"/>
    <property type="match status" value="1"/>
</dbReference>
<keyword evidence="6" id="KW-0547">Nucleotide-binding</keyword>